<name>A0ABP6ZVW2_9ACTN</name>
<comment type="caution">
    <text evidence="5">The sequence shown here is derived from an EMBL/GenBank/DDBJ whole genome shotgun (WGS) entry which is preliminary data.</text>
</comment>
<keyword evidence="1" id="KW-0720">Serine protease</keyword>
<comment type="similarity">
    <text evidence="1">Belongs to the peptidase S16 family.</text>
</comment>
<sequence>MTRQTWTALVAALSFVALAALLAVIGVPYVTWSPSGVHDVFGTVDTKGNSAGEPMIQVSGIATYPTTGQLDLTTVAVTSADARLSLPEALAAYWLPHRDVLPRDSVYPPGTTEDQAVEREADQMSDSQDNAVVAALREAGQPVTEMPVITAVTVGAPAHGKLQPGDLIVSVGGTKIAQVADVGAAIRKYEVGEQVPFVVLRQGERTEVEVSTASSSAQAGVPVVGITVGTGYSYEPTISFDLGEQLGGPSAGLVFALAIYDKITPGGLLDGRHVAGTGTIDANGVAGPIGGIQQKIAGAQRAGATVFLVPAANCDDLAGVQTDLSLVKVRTLHEAVAALQKIDQDGPDAAGLPRC</sequence>
<keyword evidence="6" id="KW-1185">Reference proteome</keyword>
<evidence type="ECO:0000256" key="1">
    <source>
        <dbReference type="PROSITE-ProRule" id="PRU01122"/>
    </source>
</evidence>
<dbReference type="PANTHER" id="PTHR10046">
    <property type="entry name" value="ATP DEPENDENT LON PROTEASE FAMILY MEMBER"/>
    <property type="match status" value="1"/>
</dbReference>
<dbReference type="InterPro" id="IPR008269">
    <property type="entry name" value="Lon_proteolytic"/>
</dbReference>
<dbReference type="RefSeq" id="WP_344804766.1">
    <property type="nucleotide sequence ID" value="NZ_BAABAB010000016.1"/>
</dbReference>
<dbReference type="InterPro" id="IPR020568">
    <property type="entry name" value="Ribosomal_Su5_D2-typ_SF"/>
</dbReference>
<dbReference type="PROSITE" id="PS51786">
    <property type="entry name" value="LON_PROTEOLYTIC"/>
    <property type="match status" value="1"/>
</dbReference>
<keyword evidence="2" id="KW-0732">Signal</keyword>
<feature type="active site" evidence="1">
    <location>
        <position position="295"/>
    </location>
</feature>
<keyword evidence="1" id="KW-0645">Protease</keyword>
<evidence type="ECO:0000256" key="2">
    <source>
        <dbReference type="SAM" id="SignalP"/>
    </source>
</evidence>
<dbReference type="PROSITE" id="PS50106">
    <property type="entry name" value="PDZ"/>
    <property type="match status" value="1"/>
</dbReference>
<dbReference type="SUPFAM" id="SSF50156">
    <property type="entry name" value="PDZ domain-like"/>
    <property type="match status" value="1"/>
</dbReference>
<dbReference type="InterPro" id="IPR014721">
    <property type="entry name" value="Ribsml_uS5_D2-typ_fold_subgr"/>
</dbReference>
<dbReference type="InterPro" id="IPR027065">
    <property type="entry name" value="Lon_Prtase"/>
</dbReference>
<feature type="chain" id="PRO_5045202960" description="endopeptidase La" evidence="2">
    <location>
        <begin position="20"/>
        <end position="355"/>
    </location>
</feature>
<dbReference type="EC" id="3.4.21.53" evidence="1"/>
<dbReference type="Pfam" id="PF13180">
    <property type="entry name" value="PDZ_2"/>
    <property type="match status" value="1"/>
</dbReference>
<dbReference type="EMBL" id="BAABAB010000016">
    <property type="protein sequence ID" value="GAA3621057.1"/>
    <property type="molecule type" value="Genomic_DNA"/>
</dbReference>
<feature type="domain" description="PDZ" evidence="3">
    <location>
        <begin position="148"/>
        <end position="203"/>
    </location>
</feature>
<proteinExistence type="inferred from homology"/>
<keyword evidence="1" id="KW-0378">Hydrolase</keyword>
<evidence type="ECO:0000259" key="3">
    <source>
        <dbReference type="PROSITE" id="PS50106"/>
    </source>
</evidence>
<dbReference type="Pfam" id="PF05362">
    <property type="entry name" value="Lon_C"/>
    <property type="match status" value="1"/>
</dbReference>
<evidence type="ECO:0000313" key="5">
    <source>
        <dbReference type="EMBL" id="GAA3621057.1"/>
    </source>
</evidence>
<dbReference type="InterPro" id="IPR036034">
    <property type="entry name" value="PDZ_sf"/>
</dbReference>
<reference evidence="6" key="1">
    <citation type="journal article" date="2019" name="Int. J. Syst. Evol. Microbiol.">
        <title>The Global Catalogue of Microorganisms (GCM) 10K type strain sequencing project: providing services to taxonomists for standard genome sequencing and annotation.</title>
        <authorList>
            <consortium name="The Broad Institute Genomics Platform"/>
            <consortium name="The Broad Institute Genome Sequencing Center for Infectious Disease"/>
            <person name="Wu L."/>
            <person name="Ma J."/>
        </authorList>
    </citation>
    <scope>NUCLEOTIDE SEQUENCE [LARGE SCALE GENOMIC DNA]</scope>
    <source>
        <strain evidence="6">JCM 16929</strain>
    </source>
</reference>
<dbReference type="Gene3D" id="2.30.42.10">
    <property type="match status" value="1"/>
</dbReference>
<feature type="signal peptide" evidence="2">
    <location>
        <begin position="1"/>
        <end position="19"/>
    </location>
</feature>
<evidence type="ECO:0000313" key="6">
    <source>
        <dbReference type="Proteomes" id="UP001501490"/>
    </source>
</evidence>
<dbReference type="SUPFAM" id="SSF54211">
    <property type="entry name" value="Ribosomal protein S5 domain 2-like"/>
    <property type="match status" value="1"/>
</dbReference>
<dbReference type="Gene3D" id="3.30.230.10">
    <property type="match status" value="1"/>
</dbReference>
<comment type="catalytic activity">
    <reaction evidence="1">
        <text>Hydrolysis of proteins in presence of ATP.</text>
        <dbReference type="EC" id="3.4.21.53"/>
    </reaction>
</comment>
<dbReference type="InterPro" id="IPR001478">
    <property type="entry name" value="PDZ"/>
</dbReference>
<dbReference type="Proteomes" id="UP001501490">
    <property type="component" value="Unassembled WGS sequence"/>
</dbReference>
<accession>A0ABP6ZVW2</accession>
<feature type="domain" description="Lon proteolytic" evidence="4">
    <location>
        <begin position="247"/>
        <end position="342"/>
    </location>
</feature>
<organism evidence="5 6">
    <name type="scientific">Microlunatus ginsengisoli</name>
    <dbReference type="NCBI Taxonomy" id="363863"/>
    <lineage>
        <taxon>Bacteria</taxon>
        <taxon>Bacillati</taxon>
        <taxon>Actinomycetota</taxon>
        <taxon>Actinomycetes</taxon>
        <taxon>Propionibacteriales</taxon>
        <taxon>Propionibacteriaceae</taxon>
        <taxon>Microlunatus</taxon>
    </lineage>
</organism>
<feature type="active site" evidence="1">
    <location>
        <position position="250"/>
    </location>
</feature>
<protein>
    <recommendedName>
        <fullName evidence="1">endopeptidase La</fullName>
        <ecNumber evidence="1">3.4.21.53</ecNumber>
    </recommendedName>
</protein>
<evidence type="ECO:0000259" key="4">
    <source>
        <dbReference type="PROSITE" id="PS51786"/>
    </source>
</evidence>
<gene>
    <name evidence="5" type="ORF">GCM10022236_24150</name>
</gene>